<dbReference type="GO" id="GO:0004366">
    <property type="term" value="F:glycerol-3-phosphate O-acyltransferase activity"/>
    <property type="evidence" value="ECO:0007669"/>
    <property type="project" value="TreeGrafter"/>
</dbReference>
<dbReference type="CDD" id="cd07992">
    <property type="entry name" value="LPLAT_AAK14816-like"/>
    <property type="match status" value="1"/>
</dbReference>
<evidence type="ECO:0000259" key="2">
    <source>
        <dbReference type="SMART" id="SM00563"/>
    </source>
</evidence>
<reference evidence="3 4" key="1">
    <citation type="submission" date="2018-04" db="EMBL/GenBank/DDBJ databases">
        <title>Adhaeribacter sp. HMF7616 genome sequencing and assembly.</title>
        <authorList>
            <person name="Kang H."/>
            <person name="Kang J."/>
            <person name="Cha I."/>
            <person name="Kim H."/>
            <person name="Joh K."/>
        </authorList>
    </citation>
    <scope>NUCLEOTIDE SEQUENCE [LARGE SCALE GENOMIC DNA]</scope>
    <source>
        <strain evidence="3 4">HMF7616</strain>
    </source>
</reference>
<dbReference type="Pfam" id="PF01553">
    <property type="entry name" value="Acyltransferase"/>
    <property type="match status" value="1"/>
</dbReference>
<feature type="domain" description="Phospholipid/glycerol acyltransferase" evidence="2">
    <location>
        <begin position="77"/>
        <end position="205"/>
    </location>
</feature>
<dbReference type="GO" id="GO:0003841">
    <property type="term" value="F:1-acylglycerol-3-phosphate O-acyltransferase activity"/>
    <property type="evidence" value="ECO:0007669"/>
    <property type="project" value="UniProtKB-EC"/>
</dbReference>
<keyword evidence="3" id="KW-0808">Transferase</keyword>
<name>A0A369QPL2_9BACT</name>
<dbReference type="PANTHER" id="PTHR31605:SF0">
    <property type="entry name" value="GLYCEROL-3-PHOSPHATE O-ACYLTRANSFERASE 1"/>
    <property type="match status" value="1"/>
</dbReference>
<organism evidence="3 4">
    <name type="scientific">Adhaeribacter pallidiroseus</name>
    <dbReference type="NCBI Taxonomy" id="2072847"/>
    <lineage>
        <taxon>Bacteria</taxon>
        <taxon>Pseudomonadati</taxon>
        <taxon>Bacteroidota</taxon>
        <taxon>Cytophagia</taxon>
        <taxon>Cytophagales</taxon>
        <taxon>Hymenobacteraceae</taxon>
        <taxon>Adhaeribacter</taxon>
    </lineage>
</organism>
<dbReference type="EC" id="2.3.1.51" evidence="3"/>
<dbReference type="SUPFAM" id="SSF69593">
    <property type="entry name" value="Glycerol-3-phosphate (1)-acyltransferase"/>
    <property type="match status" value="1"/>
</dbReference>
<dbReference type="GO" id="GO:0008654">
    <property type="term" value="P:phospholipid biosynthetic process"/>
    <property type="evidence" value="ECO:0007669"/>
    <property type="project" value="TreeGrafter"/>
</dbReference>
<evidence type="ECO:0000256" key="1">
    <source>
        <dbReference type="SAM" id="Phobius"/>
    </source>
</evidence>
<feature type="transmembrane region" description="Helical" evidence="1">
    <location>
        <begin position="420"/>
        <end position="441"/>
    </location>
</feature>
<keyword evidence="3" id="KW-0012">Acyltransferase</keyword>
<evidence type="ECO:0000313" key="3">
    <source>
        <dbReference type="EMBL" id="RDC64789.1"/>
    </source>
</evidence>
<dbReference type="InterPro" id="IPR002123">
    <property type="entry name" value="Plipid/glycerol_acylTrfase"/>
</dbReference>
<dbReference type="InterPro" id="IPR052744">
    <property type="entry name" value="GPAT/DAPAT"/>
</dbReference>
<dbReference type="AlphaFoldDB" id="A0A369QPL2"/>
<dbReference type="PANTHER" id="PTHR31605">
    <property type="entry name" value="GLYCEROL-3-PHOSPHATE O-ACYLTRANSFERASE 1"/>
    <property type="match status" value="1"/>
</dbReference>
<feature type="transmembrane region" description="Helical" evidence="1">
    <location>
        <begin position="392"/>
        <end position="414"/>
    </location>
</feature>
<protein>
    <submittedName>
        <fullName evidence="3">1-acylglycerol-3-phosphate O-acyltransferase</fullName>
        <ecNumber evidence="3">2.3.1.51</ecNumber>
    </submittedName>
</protein>
<evidence type="ECO:0000313" key="4">
    <source>
        <dbReference type="Proteomes" id="UP000253919"/>
    </source>
</evidence>
<accession>A0A369QPL2</accession>
<feature type="transmembrane region" description="Helical" evidence="1">
    <location>
        <begin position="347"/>
        <end position="371"/>
    </location>
</feature>
<sequence>MLYSGCFSVKNGSSFYVSVVKESLVYLIFTKGALRSSYFAESMGYFILKLIFRLALKIFYQKIEVKQSGSLPAKGPLLLVANHPNTFMDPIVIASLLRQEVYFIAKSTVFNTPFRKWLLGKMNLIPVYRKEDGVATAGANSAIFEKCYEFLQANGTLLIFPEGNSFNERRLRPLKTGAARIALGAAAQSNFAQTVTILPVGLNYSEPTRFRSKVLVNIASPIVVNDLAAIYQQDSTRAVRLLTEQIRAALESQIIHTYSEEDDELVKQVEAVYKSKLVTDHQVNNSVEEFELTRHLVASLEFFKNIHPERVKHIQQKLAAYLAQLNQLRLNDQVFYDAAGNRHLGKWLFTSGLFFLIGLPLYLFGLITNYLPYILPAKVAAALTEEEEFTAPILLSTGIFTFPLFYALECYLVWYFTHAWFVVLLFLIMLPVAGFFVLYYYQKFKKVRTTLKLQTLFFRDRKLISGLMQQRESLLAELEFAHQQYIQKIESV</sequence>
<keyword evidence="1" id="KW-0472">Membrane</keyword>
<proteinExistence type="predicted"/>
<dbReference type="EMBL" id="QASA01000001">
    <property type="protein sequence ID" value="RDC64789.1"/>
    <property type="molecule type" value="Genomic_DNA"/>
</dbReference>
<keyword evidence="4" id="KW-1185">Reference proteome</keyword>
<comment type="caution">
    <text evidence="3">The sequence shown here is derived from an EMBL/GenBank/DDBJ whole genome shotgun (WGS) entry which is preliminary data.</text>
</comment>
<dbReference type="GO" id="GO:0016287">
    <property type="term" value="F:glycerone-phosphate O-acyltransferase activity"/>
    <property type="evidence" value="ECO:0007669"/>
    <property type="project" value="TreeGrafter"/>
</dbReference>
<keyword evidence="1" id="KW-1133">Transmembrane helix</keyword>
<gene>
    <name evidence="3" type="ORF">AHMF7616_03409</name>
</gene>
<dbReference type="Proteomes" id="UP000253919">
    <property type="component" value="Unassembled WGS sequence"/>
</dbReference>
<keyword evidence="1" id="KW-0812">Transmembrane</keyword>
<dbReference type="SMART" id="SM00563">
    <property type="entry name" value="PlsC"/>
    <property type="match status" value="1"/>
</dbReference>